<feature type="non-terminal residue" evidence="2">
    <location>
        <position position="1"/>
    </location>
</feature>
<dbReference type="GO" id="GO:0008854">
    <property type="term" value="F:exodeoxyribonuclease V activity"/>
    <property type="evidence" value="ECO:0007669"/>
    <property type="project" value="UniProtKB-EC"/>
</dbReference>
<feature type="transmembrane region" description="Helical" evidence="1">
    <location>
        <begin position="1477"/>
        <end position="1494"/>
    </location>
</feature>
<dbReference type="RefSeq" id="XP_004030396.1">
    <property type="nucleotide sequence ID" value="XM_004030348.1"/>
</dbReference>
<dbReference type="InterPro" id="IPR036300">
    <property type="entry name" value="MIR_dom_sf"/>
</dbReference>
<dbReference type="eggNOG" id="ENOG502STQX">
    <property type="taxonomic scope" value="Eukaryota"/>
</dbReference>
<gene>
    <name evidence="2" type="ORF">IMG5_162150</name>
</gene>
<keyword evidence="1" id="KW-0812">Transmembrane</keyword>
<evidence type="ECO:0000313" key="3">
    <source>
        <dbReference type="Proteomes" id="UP000008983"/>
    </source>
</evidence>
<dbReference type="EMBL" id="GL984180">
    <property type="protein sequence ID" value="EGR29160.1"/>
    <property type="molecule type" value="Genomic_DNA"/>
</dbReference>
<keyword evidence="1" id="KW-0472">Membrane</keyword>
<evidence type="ECO:0000313" key="2">
    <source>
        <dbReference type="EMBL" id="EGR29160.1"/>
    </source>
</evidence>
<dbReference type="Proteomes" id="UP000008983">
    <property type="component" value="Unassembled WGS sequence"/>
</dbReference>
<dbReference type="OrthoDB" id="76898at2759"/>
<accession>G0R061</accession>
<organism evidence="2 3">
    <name type="scientific">Ichthyophthirius multifiliis</name>
    <name type="common">White spot disease agent</name>
    <name type="synonym">Ich</name>
    <dbReference type="NCBI Taxonomy" id="5932"/>
    <lineage>
        <taxon>Eukaryota</taxon>
        <taxon>Sar</taxon>
        <taxon>Alveolata</taxon>
        <taxon>Ciliophora</taxon>
        <taxon>Intramacronucleata</taxon>
        <taxon>Oligohymenophorea</taxon>
        <taxon>Hymenostomatida</taxon>
        <taxon>Ophryoglenina</taxon>
        <taxon>Ichthyophthirius</taxon>
    </lineage>
</organism>
<dbReference type="PANTHER" id="PTHR13715:SF99">
    <property type="entry name" value="INOSITOL 1,4,5-TRISPHOSPHATE RECEPTOR-LIKE PROTEIN A"/>
    <property type="match status" value="1"/>
</dbReference>
<keyword evidence="1" id="KW-1133">Transmembrane helix</keyword>
<dbReference type="InterPro" id="IPR035910">
    <property type="entry name" value="RyR/IP3R_RIH_dom_sf"/>
</dbReference>
<evidence type="ECO:0000256" key="1">
    <source>
        <dbReference type="SAM" id="Phobius"/>
    </source>
</evidence>
<dbReference type="STRING" id="857967.G0R061"/>
<reference evidence="2 3" key="1">
    <citation type="submission" date="2011-07" db="EMBL/GenBank/DDBJ databases">
        <authorList>
            <person name="Coyne R."/>
            <person name="Brami D."/>
            <person name="Johnson J."/>
            <person name="Hostetler J."/>
            <person name="Hannick L."/>
            <person name="Clark T."/>
            <person name="Cassidy-Hanley D."/>
            <person name="Inman J."/>
        </authorList>
    </citation>
    <scope>NUCLEOTIDE SEQUENCE [LARGE SCALE GENOMIC DNA]</scope>
    <source>
        <strain evidence="2 3">G5</strain>
    </source>
</reference>
<proteinExistence type="predicted"/>
<dbReference type="InterPro" id="IPR015925">
    <property type="entry name" value="Ryanodine_IP3_receptor"/>
</dbReference>
<keyword evidence="3" id="KW-1185">Reference proteome</keyword>
<keyword evidence="2" id="KW-0378">Hydrolase</keyword>
<dbReference type="SUPFAM" id="SSF82109">
    <property type="entry name" value="MIR domain"/>
    <property type="match status" value="1"/>
</dbReference>
<sequence>FNLIDFPNEKCSFRFISCLKIQKQRSNIVMNRDVLNICCSSLIHNRKPYLYTNYQGQKSKESQKSISEDFSHIKIYANLEIPRRWIVNIYSFIEHQNQQKCLQIGDVIWLKLSELNVKKKKEQKNIQKKQKVIETNLIIKSNTLLHQKSNLNLQNDMQSQDNNIFQVSAKFDQYKQLTENNSQNNQVYLEMGKQDLELNPTLKYEIEYNDNLINKIKNQLFQNHCLLFVQDKAMNGLWKIEAENVSQGGILYLDSKFKLKNFSIGKYLTVKQEKVCYKNICIFQINIIQLFIQIQKDQFILDLSSQNDKGSLFQFVIINQQNNANNQKFVTNKDNTFNILRADFEDTWDSKFLMYSLPVFLKATKNLNIIKGKTIEQLWKERNSIRSTLSNINFIIKQFEQYVNNSLISLIDSSQEYGLPSQIRQNVLYINLEQYVLGILLLLLSFIFPSKEEFEKHNNNNLHDILDIYTKEQWPIEYEYNNNQNQTLYHEKFLKELFCKKYGLSYKLYIVLKQICKLNEQNQLYIFKFIHILLPHIGYGDFVCQTINDIFCKNFNILQNMLNNQRLLNTIDSQNILQQIIQKIGQFPRYQMNGVLYFLRNCCVLNNKAIYNNQQYIFNQEIFQIIFIRYVQIKKKTNLYQDQKMKKTKQKKYPYKNLWKKTKQKNIIIKKQKKQIKKLLSTLLKEKQYKYFKNQLDLYSSLCKDRNQNAYNQFQQIFKLNTCVEFIIKNVNIDNYLCAIFLRMISSLHINKYPNQKLAVPNLVRTLKIDLKKQQAILQSQMRNLLTSTISKIIKKCNVLIKLNNNERKKQEQESQQLEILKKILIEYLESKIENLYCSQQNIIYDNFMYEAINTLLKMLQFNQFSVNEQNQEQYFKNIERLIKVLAIILEFDYIYFSEVKKLNLKRKYEEFNKQNQTNNKHKKIFFKQRASSDFLLQKESSLDQVNNNENENIERGGYQSLVIQDSILYKIQNLNKVLQRYVNKTYSFKEENEYFEQENQIKIKICDFFIYLLDLRQDFFIENLICLFRNVKINKNIYFILFFLEKQKNKKNIFQKKLINFKKDEFHKIEEEIIFVLPSGLTQIGQQVKQEKIKNFTESKYYLRQFDEILNRPFLEILLFSFYNTQYDELKKSLLNLINKCLNQKEEFIKYINQLELLFQEKDKIIYINLKSQIKMLKNLTSNSNVWLNIDDYTNFPKEYEQIQETIVKLFNIESIFKKDNLDMQLYLYRHIIIFFKKKLIKSNKTKMVQNIFSCIGGNQCIYQLIEKGLDVLENKQIYNENILKVLMISFTILSQMCKYNTENQTLFFNQYFRQLQNYKKINIGQVEFMQEILKDNFNVLQNIDKNDLLYFVELISIHGQYTQFLDIYDIIINIIQNQLYLIIIKQVEQMYKKLQKNILFDIKIKQPFKPKEKKQKLHQKFYIIDIDQQEYKEKFTIIIQRALRDQLDIYLINNISYQVTANNLLKYLYQNTQNSYINFIYICIYLYIIIIFKNKKKSIQNFILKGAICDLLLCFVSSKPFQDQFYQYTNIFIDIITNEQLQLMNYQSYQGKYYILDKFLPLFNYYTQQHLKDLQYSQKSKDLIYQEKIYQFANLMNDLFKQIYTLKDFQVEIEIEKQIQIFNSIFGLSLGNQKAEQTLISPIKNQYFSQLSYTEVGDDITLQNVRKDFSTKIKSIKQKIAILLNPNNMIKKQKFCLKTRQQII</sequence>
<protein>
    <submittedName>
        <fullName evidence="2">MIR domain protein</fullName>
        <ecNumber evidence="2">3.1.11.5</ecNumber>
        <ecNumber evidence="2">3.4.24.69</ecNumber>
    </submittedName>
</protein>
<dbReference type="GO" id="GO:0004222">
    <property type="term" value="F:metalloendopeptidase activity"/>
    <property type="evidence" value="ECO:0007669"/>
    <property type="project" value="UniProtKB-EC"/>
</dbReference>
<dbReference type="InParanoid" id="G0R061"/>
<dbReference type="PANTHER" id="PTHR13715">
    <property type="entry name" value="RYANODINE RECEPTOR AND IP3 RECEPTOR"/>
    <property type="match status" value="1"/>
</dbReference>
<name>G0R061_ICHMU</name>
<dbReference type="EC" id="3.4.24.69" evidence="2"/>
<dbReference type="OMA" id="FNYIIPM"/>
<dbReference type="GO" id="GO:0006816">
    <property type="term" value="P:calcium ion transport"/>
    <property type="evidence" value="ECO:0007669"/>
    <property type="project" value="InterPro"/>
</dbReference>
<dbReference type="SUPFAM" id="SSF100909">
    <property type="entry name" value="IP3 receptor type 1 binding core, domain 2"/>
    <property type="match status" value="1"/>
</dbReference>
<dbReference type="GeneID" id="14905252"/>
<dbReference type="Gene3D" id="2.80.10.50">
    <property type="match status" value="1"/>
</dbReference>
<dbReference type="EC" id="3.1.11.5" evidence="2"/>